<reference evidence="6 9" key="2">
    <citation type="journal article" date="2016" name="Sci. Rep.">
        <title>Serotype IV Streptococcus agalactiae ST-452 has arisen from large genomic recombination events between CC23 and the hypervirulent CC17 lineages.</title>
        <authorList>
            <person name="Campisi E."/>
            <person name="Rinaudo C.D."/>
            <person name="Donati C."/>
            <person name="Barucco M."/>
            <person name="Torricelli G."/>
            <person name="Edwards M.S."/>
            <person name="Baker C.J."/>
            <person name="Margarit I."/>
            <person name="Rosini R."/>
        </authorList>
    </citation>
    <scope>NUCLEOTIDE SEQUENCE [LARGE SCALE GENOMIC DNA]</scope>
    <source>
        <strain evidence="6 9">CZ-PW-140</strain>
    </source>
</reference>
<evidence type="ECO:0000313" key="7">
    <source>
        <dbReference type="EMBL" id="RDY85190.1"/>
    </source>
</evidence>
<evidence type="ECO:0000256" key="2">
    <source>
        <dbReference type="ARBA" id="ARBA00022741"/>
    </source>
</evidence>
<gene>
    <name evidence="6" type="ORF">AX245_06715</name>
    <name evidence="7" type="ORF">C4618_03325</name>
    <name evidence="5" type="ORF">WA45_03655</name>
</gene>
<dbReference type="Gene3D" id="3.40.50.300">
    <property type="entry name" value="P-loop containing nucleotide triphosphate hydrolases"/>
    <property type="match status" value="1"/>
</dbReference>
<dbReference type="InterPro" id="IPR051782">
    <property type="entry name" value="ABC_Transporter_VariousFunc"/>
</dbReference>
<evidence type="ECO:0000313" key="5">
    <source>
        <dbReference type="EMBL" id="KLJ30221.1"/>
    </source>
</evidence>
<dbReference type="InterPro" id="IPR003593">
    <property type="entry name" value="AAA+_ATPase"/>
</dbReference>
<evidence type="ECO:0000313" key="8">
    <source>
        <dbReference type="Proteomes" id="UP000035174"/>
    </source>
</evidence>
<evidence type="ECO:0000313" key="10">
    <source>
        <dbReference type="Proteomes" id="UP000256718"/>
    </source>
</evidence>
<dbReference type="SMART" id="SM00382">
    <property type="entry name" value="AAA"/>
    <property type="match status" value="1"/>
</dbReference>
<accession>A0A0E1EKU6</accession>
<evidence type="ECO:0000313" key="6">
    <source>
        <dbReference type="EMBL" id="OCM70600.1"/>
    </source>
</evidence>
<evidence type="ECO:0000256" key="3">
    <source>
        <dbReference type="ARBA" id="ARBA00022840"/>
    </source>
</evidence>
<keyword evidence="1" id="KW-0813">Transport</keyword>
<dbReference type="Proteomes" id="UP000256718">
    <property type="component" value="Unassembled WGS sequence"/>
</dbReference>
<name>A0A0E1EKU6_STRAG</name>
<comment type="caution">
    <text evidence="6">The sequence shown here is derived from an EMBL/GenBank/DDBJ whole genome shotgun (WGS) entry which is preliminary data.</text>
</comment>
<feature type="domain" description="ABC transporter" evidence="4">
    <location>
        <begin position="2"/>
        <end position="232"/>
    </location>
</feature>
<dbReference type="InterPro" id="IPR003439">
    <property type="entry name" value="ABC_transporter-like_ATP-bd"/>
</dbReference>
<dbReference type="KEGG" id="sage:EN72_01750"/>
<proteinExistence type="predicted"/>
<dbReference type="Proteomes" id="UP000093122">
    <property type="component" value="Unassembled WGS sequence"/>
</dbReference>
<dbReference type="EMBL" id="MAWT01000045">
    <property type="protein sequence ID" value="OCM70600.1"/>
    <property type="molecule type" value="Genomic_DNA"/>
</dbReference>
<evidence type="ECO:0000259" key="4">
    <source>
        <dbReference type="PROSITE" id="PS50893"/>
    </source>
</evidence>
<dbReference type="GO" id="GO:0016887">
    <property type="term" value="F:ATP hydrolysis activity"/>
    <property type="evidence" value="ECO:0007669"/>
    <property type="project" value="InterPro"/>
</dbReference>
<dbReference type="InterPro" id="IPR017871">
    <property type="entry name" value="ABC_transporter-like_CS"/>
</dbReference>
<evidence type="ECO:0000256" key="1">
    <source>
        <dbReference type="ARBA" id="ARBA00022448"/>
    </source>
</evidence>
<dbReference type="SUPFAM" id="SSF52540">
    <property type="entry name" value="P-loop containing nucleoside triphosphate hydrolases"/>
    <property type="match status" value="1"/>
</dbReference>
<dbReference type="EMBL" id="QHGZ01000091">
    <property type="protein sequence ID" value="RDY85190.1"/>
    <property type="molecule type" value="Genomic_DNA"/>
</dbReference>
<keyword evidence="2" id="KW-0547">Nucleotide-binding</keyword>
<dbReference type="SMR" id="A0A0E1EKU6"/>
<keyword evidence="3 7" id="KW-0067">ATP-binding</keyword>
<dbReference type="PANTHER" id="PTHR42939:SF1">
    <property type="entry name" value="ABC TRANSPORTER ATP-BINDING PROTEIN ALBC-RELATED"/>
    <property type="match status" value="1"/>
</dbReference>
<protein>
    <submittedName>
        <fullName evidence="6">3-dehydroquinate dehydratase</fullName>
    </submittedName>
    <submittedName>
        <fullName evidence="7">ABC transporter ATP-binding protein</fullName>
    </submittedName>
</protein>
<dbReference type="InterPro" id="IPR027417">
    <property type="entry name" value="P-loop_NTPase"/>
</dbReference>
<dbReference type="PROSITE" id="PS00211">
    <property type="entry name" value="ABC_TRANSPORTER_1"/>
    <property type="match status" value="1"/>
</dbReference>
<dbReference type="AlphaFoldDB" id="A0A0E1EKU6"/>
<dbReference type="CDD" id="cd03230">
    <property type="entry name" value="ABC_DR_subfamily_A"/>
    <property type="match status" value="1"/>
</dbReference>
<evidence type="ECO:0000313" key="9">
    <source>
        <dbReference type="Proteomes" id="UP000093122"/>
    </source>
</evidence>
<organism evidence="6 9">
    <name type="scientific">Streptococcus agalactiae</name>
    <dbReference type="NCBI Taxonomy" id="1311"/>
    <lineage>
        <taxon>Bacteria</taxon>
        <taxon>Bacillati</taxon>
        <taxon>Bacillota</taxon>
        <taxon>Bacilli</taxon>
        <taxon>Lactobacillales</taxon>
        <taxon>Streptococcaceae</taxon>
        <taxon>Streptococcus</taxon>
    </lineage>
</organism>
<dbReference type="EMBL" id="LCVB01000019">
    <property type="protein sequence ID" value="KLJ30221.1"/>
    <property type="molecule type" value="Genomic_DNA"/>
</dbReference>
<dbReference type="OMA" id="CGRIAML"/>
<sequence>MIKFEHVSKVYGEKEALSDLTLSVKDGEIFGLIGHNGAGKTTTISILTSIIDATYGQVYIDDLLLTEHRDQIKKKIGYVPDSPDIFLNLTAEEYWYFLAKIYDVAPEDIEARITKLVDIFELEEQRYNPIESFSHGMRQKVIVIGALLPNPDIWILDEPLTGLDPQASFDLKEMMKEHAKNGKTVIFSTHVLAVAEQLCDRIGILKQGKLIFVGSLGELKMKYPDKDLETIYLELAGRQASREG</sequence>
<dbReference type="Pfam" id="PF00005">
    <property type="entry name" value="ABC_tran"/>
    <property type="match status" value="1"/>
</dbReference>
<reference evidence="5 8" key="1">
    <citation type="journal article" date="2015" name="PLoS ONE">
        <title>Genomic analysis reveals the molecular basis for capsule loss in the group B streptococcus population.</title>
        <authorList>
            <consortium name="DEVANI Consortium"/>
            <person name="Rosini R."/>
            <person name="Campisi E."/>
            <person name="De Chiara M."/>
            <person name="Tettelin H."/>
            <person name="Rinaudo D."/>
            <person name="Toniolo C."/>
            <person name="Metruccio M."/>
            <person name="Guidotti S."/>
            <person name="Sorensen U.B."/>
            <person name="Kilian M."/>
            <person name="Ramirez M."/>
            <person name="Janulczyk R."/>
            <person name="Donati C."/>
            <person name="Grandi G."/>
            <person name="Margarit I."/>
        </authorList>
    </citation>
    <scope>NUCLEOTIDE SEQUENCE [LARGE SCALE GENOMIC DNA]</scope>
    <source>
        <strain evidence="5 8">ES-PW-063</strain>
    </source>
</reference>
<dbReference type="GO" id="GO:0005524">
    <property type="term" value="F:ATP binding"/>
    <property type="evidence" value="ECO:0007669"/>
    <property type="project" value="UniProtKB-KW"/>
</dbReference>
<dbReference type="RefSeq" id="WP_000589162.1">
    <property type="nucleotide sequence ID" value="NZ_AP018935.1"/>
</dbReference>
<reference evidence="7 10" key="3">
    <citation type="journal article" date="2018" name="Emerg. Microbes Infect.">
        <title>Phenotypic and molecular analysis of nontypeable Group B streptococci: identification of cps2a and hybrid cps2a/cps5 Group B streptococcal capsule gene clusters.</title>
        <authorList>
            <person name="Alhhazmi A."/>
            <person name="Tyrrell G.J."/>
        </authorList>
    </citation>
    <scope>NUCLEOTIDE SEQUENCE [LARGE SCALE GENOMIC DNA]</scope>
    <source>
        <strain evidence="7 10">PLGBS17</strain>
    </source>
</reference>
<dbReference type="PANTHER" id="PTHR42939">
    <property type="entry name" value="ABC TRANSPORTER ATP-BINDING PROTEIN ALBC-RELATED"/>
    <property type="match status" value="1"/>
</dbReference>
<dbReference type="PROSITE" id="PS50893">
    <property type="entry name" value="ABC_TRANSPORTER_2"/>
    <property type="match status" value="1"/>
</dbReference>
<dbReference type="Proteomes" id="UP000035174">
    <property type="component" value="Unassembled WGS sequence"/>
</dbReference>